<dbReference type="PANTHER" id="PTHR43585">
    <property type="entry name" value="FUMIPYRROLE BIOSYNTHESIS PROTEIN C"/>
    <property type="match status" value="1"/>
</dbReference>
<sequence>MERKRLFLIGIPETHIEKAVARAKQLGFDVLLGDTEASLKKYEHLIKEADQKIALDYTNHENLFSVAKEIHDKEPLDAIFTFKEAGLFNVSKLQQAFHLKGNPPSVVQACLDKYTTRRLLKKAGLNSPDFGLCRSVEDVYDFWNTSQHPIILKPRSQQGSIGVIKVEKKEDIEACFKECSKHDEEKSVLAEEFIEGQEISIEAVVCQGKADIFGVTEKLLYPGTFVESGHISPYKHKEKHQDLYKNLVKEVVHAMGIVFGPLHIEGYHTNKGFVVGEVHTRYGGDNIVTITEIAMKCDMHTPIFAELAGIPYQPERKHAQSEVCAVRFLETNQGVVRAIKGISDLKMMGNVVDFHVNCSVGDRIRPIKNSYDRAGWMIVKGKNEREVNHALHDAIDKIKIIIR</sequence>
<dbReference type="EC" id="6.3.2.48" evidence="4"/>
<dbReference type="InterPro" id="IPR041472">
    <property type="entry name" value="BL00235/CARNS1_N"/>
</dbReference>
<gene>
    <name evidence="4" type="primary">rizA</name>
    <name evidence="4" type="ORF">BACVE_001015</name>
</gene>
<evidence type="ECO:0000256" key="1">
    <source>
        <dbReference type="ARBA" id="ARBA00022598"/>
    </source>
</evidence>
<evidence type="ECO:0000313" key="4">
    <source>
        <dbReference type="EMBL" id="QOY26066.1"/>
    </source>
</evidence>
<dbReference type="PROSITE" id="PS50975">
    <property type="entry name" value="ATP_GRASP"/>
    <property type="match status" value="1"/>
</dbReference>
<dbReference type="EMBL" id="CP063687">
    <property type="protein sequence ID" value="QOY26066.1"/>
    <property type="molecule type" value="Genomic_DNA"/>
</dbReference>
<dbReference type="PANTHER" id="PTHR43585:SF2">
    <property type="entry name" value="ATP-GRASP ENZYME FSQD"/>
    <property type="match status" value="1"/>
</dbReference>
<organism evidence="4 5">
    <name type="scientific">Bacillus velezensis</name>
    <dbReference type="NCBI Taxonomy" id="492670"/>
    <lineage>
        <taxon>Bacteria</taxon>
        <taxon>Bacillati</taxon>
        <taxon>Bacillota</taxon>
        <taxon>Bacilli</taxon>
        <taxon>Bacillales</taxon>
        <taxon>Bacillaceae</taxon>
        <taxon>Bacillus</taxon>
        <taxon>Bacillus amyloliquefaciens group</taxon>
    </lineage>
</organism>
<evidence type="ECO:0000256" key="2">
    <source>
        <dbReference type="ARBA" id="ARBA00022741"/>
    </source>
</evidence>
<evidence type="ECO:0000313" key="5">
    <source>
        <dbReference type="Proteomes" id="UP000587477"/>
    </source>
</evidence>
<evidence type="ECO:0000256" key="3">
    <source>
        <dbReference type="ARBA" id="ARBA00022840"/>
    </source>
</evidence>
<name>A0A411A388_BACVE</name>
<dbReference type="SUPFAM" id="SSF56059">
    <property type="entry name" value="Glutathione synthetase ATP-binding domain-like"/>
    <property type="match status" value="1"/>
</dbReference>
<dbReference type="Gene3D" id="3.40.50.20">
    <property type="match status" value="1"/>
</dbReference>
<accession>A0A411A388</accession>
<dbReference type="InterPro" id="IPR040570">
    <property type="entry name" value="LAL_C2"/>
</dbReference>
<dbReference type="Proteomes" id="UP000587477">
    <property type="component" value="Chromosome"/>
</dbReference>
<keyword evidence="1 4" id="KW-0436">Ligase</keyword>
<dbReference type="Pfam" id="PF13535">
    <property type="entry name" value="ATP-grasp_4"/>
    <property type="match status" value="1"/>
</dbReference>
<dbReference type="RefSeq" id="WP_025649886.1">
    <property type="nucleotide sequence ID" value="NZ_BDDG01000012.1"/>
</dbReference>
<dbReference type="GO" id="GO:0016874">
    <property type="term" value="F:ligase activity"/>
    <property type="evidence" value="ECO:0007669"/>
    <property type="project" value="UniProtKB-KW"/>
</dbReference>
<proteinExistence type="predicted"/>
<dbReference type="GO" id="GO:0005524">
    <property type="term" value="F:ATP binding"/>
    <property type="evidence" value="ECO:0007669"/>
    <property type="project" value="UniProtKB-UniRule"/>
</dbReference>
<dbReference type="InterPro" id="IPR011761">
    <property type="entry name" value="ATP-grasp"/>
</dbReference>
<dbReference type="Pfam" id="PF18603">
    <property type="entry name" value="LAL_C2"/>
    <property type="match status" value="1"/>
</dbReference>
<keyword evidence="2" id="KW-0547">Nucleotide-binding</keyword>
<dbReference type="GO" id="GO:0046872">
    <property type="term" value="F:metal ion binding"/>
    <property type="evidence" value="ECO:0007669"/>
    <property type="project" value="InterPro"/>
</dbReference>
<dbReference type="Gene3D" id="3.30.470.20">
    <property type="entry name" value="ATP-grasp fold, B domain"/>
    <property type="match status" value="1"/>
</dbReference>
<reference evidence="5" key="1">
    <citation type="submission" date="2020-10" db="EMBL/GenBank/DDBJ databases">
        <title>Complete genome sequence of Bacillus velezensis NST6.</title>
        <authorList>
            <person name="Choi J."/>
        </authorList>
    </citation>
    <scope>NUCLEOTIDE SEQUENCE [LARGE SCALE GENOMIC DNA]</scope>
    <source>
        <strain evidence="5">NST6</strain>
    </source>
</reference>
<dbReference type="AlphaFoldDB" id="A0A411A388"/>
<keyword evidence="3" id="KW-0067">ATP-binding</keyword>
<dbReference type="Pfam" id="PF18130">
    <property type="entry name" value="ATPgrasp_N"/>
    <property type="match status" value="1"/>
</dbReference>
<protein>
    <submittedName>
        <fullName evidence="4">L-arginine-specific L-amino acid ligase</fullName>
        <ecNumber evidence="4">6.3.2.48</ecNumber>
    </submittedName>
</protein>
<dbReference type="InterPro" id="IPR052032">
    <property type="entry name" value="ATP-dep_AA_Ligase"/>
</dbReference>